<evidence type="ECO:0008006" key="4">
    <source>
        <dbReference type="Google" id="ProtNLM"/>
    </source>
</evidence>
<evidence type="ECO:0000259" key="2">
    <source>
        <dbReference type="Pfam" id="PF24750"/>
    </source>
</evidence>
<dbReference type="SUPFAM" id="SSF50969">
    <property type="entry name" value="YVTN repeat-like/Quinoprotein amine dehydrogenase"/>
    <property type="match status" value="1"/>
</dbReference>
<feature type="domain" description="F-box" evidence="1">
    <location>
        <begin position="32"/>
        <end position="69"/>
    </location>
</feature>
<dbReference type="AlphaFoldDB" id="A0A317YF14"/>
<comment type="caution">
    <text evidence="3">The sequence shown here is derived from an EMBL/GenBank/DDBJ whole genome shotgun (WGS) entry which is preliminary data.</text>
</comment>
<evidence type="ECO:0000313" key="3">
    <source>
        <dbReference type="EMBL" id="PWZ56461.1"/>
    </source>
</evidence>
<gene>
    <name evidence="3" type="ORF">Zm00014a_031602</name>
</gene>
<dbReference type="PANTHER" id="PTHR35546:SF130">
    <property type="entry name" value="EXPRESSED PROTEIN"/>
    <property type="match status" value="1"/>
</dbReference>
<dbReference type="Pfam" id="PF00646">
    <property type="entry name" value="F-box"/>
    <property type="match status" value="1"/>
</dbReference>
<protein>
    <recommendedName>
        <fullName evidence="4">F-box domain-containing protein</fullName>
    </recommendedName>
</protein>
<organism evidence="3">
    <name type="scientific">Zea mays</name>
    <name type="common">Maize</name>
    <dbReference type="NCBI Taxonomy" id="4577"/>
    <lineage>
        <taxon>Eukaryota</taxon>
        <taxon>Viridiplantae</taxon>
        <taxon>Streptophyta</taxon>
        <taxon>Embryophyta</taxon>
        <taxon>Tracheophyta</taxon>
        <taxon>Spermatophyta</taxon>
        <taxon>Magnoliopsida</taxon>
        <taxon>Liliopsida</taxon>
        <taxon>Poales</taxon>
        <taxon>Poaceae</taxon>
        <taxon>PACMAD clade</taxon>
        <taxon>Panicoideae</taxon>
        <taxon>Andropogonodae</taxon>
        <taxon>Andropogoneae</taxon>
        <taxon>Tripsacinae</taxon>
        <taxon>Zea</taxon>
    </lineage>
</organism>
<sequence length="415" mass="44573">MVIMERRSSTDSDDTSWSSAATGEASAAVVASLSDDMMAEIIRRLPVDSVARSKCVSKAWCATVSDGYLRRRLPLQLSVVYFPDDDDAAASARGKARPRFACADSAAGGGGMLRDRDLGFFPFLDVSVVSDACNGLLLLRAAGTRRFYVVDPVTRRWAALPPPSKDPRLSMLAFDPSSSSSASSCRGGGGGYHVINFTGRWRDRGGEVEVFSSETRAWALRDAEFGVPAASLSGSVHFHAGAVYVLASDPDCVVRMDVASAGSGGDLACAVAELPEHADGVDGRLAHSAGRLHYVASDGARLLKVWVLDGELPALRWRLKHAVRLGDDVVEGGRCCGGRRGEARVLALHPEKDAVYVWSAWKLRLLEYDLARKELTGAWALGEGGRNRVVKTWLVPSSMYLSDCLPLPDAQVQQC</sequence>
<accession>A0A317YF14</accession>
<dbReference type="InterPro" id="IPR055290">
    <property type="entry name" value="At3g26010-like"/>
</dbReference>
<name>A0A317YF14_MAIZE</name>
<proteinExistence type="predicted"/>
<dbReference type="Proteomes" id="UP000251960">
    <property type="component" value="Chromosome 1"/>
</dbReference>
<feature type="domain" description="F-box protein At3g26010-like beta-propeller" evidence="2">
    <location>
        <begin position="129"/>
        <end position="375"/>
    </location>
</feature>
<dbReference type="EMBL" id="NCVQ01000001">
    <property type="protein sequence ID" value="PWZ56461.1"/>
    <property type="molecule type" value="Genomic_DNA"/>
</dbReference>
<dbReference type="SUPFAM" id="SSF81383">
    <property type="entry name" value="F-box domain"/>
    <property type="match status" value="1"/>
</dbReference>
<dbReference type="InterPro" id="IPR056592">
    <property type="entry name" value="Beta-prop_At3g26010-like"/>
</dbReference>
<dbReference type="InterPro" id="IPR011044">
    <property type="entry name" value="Quino_amine_DH_bsu"/>
</dbReference>
<evidence type="ECO:0000259" key="1">
    <source>
        <dbReference type="Pfam" id="PF00646"/>
    </source>
</evidence>
<dbReference type="ExpressionAtlas" id="A0A317YF14">
    <property type="expression patterns" value="baseline and differential"/>
</dbReference>
<dbReference type="Pfam" id="PF24750">
    <property type="entry name" value="b-prop_At3g26010-like"/>
    <property type="match status" value="1"/>
</dbReference>
<dbReference type="PANTHER" id="PTHR35546">
    <property type="entry name" value="F-BOX PROTEIN INTERACTION DOMAIN PROTEIN-RELATED"/>
    <property type="match status" value="1"/>
</dbReference>
<dbReference type="InterPro" id="IPR036047">
    <property type="entry name" value="F-box-like_dom_sf"/>
</dbReference>
<reference evidence="3" key="1">
    <citation type="journal article" date="2018" name="Nat. Genet.">
        <title>Extensive intraspecific gene order and gene structural variations between Mo17 and other maize genomes.</title>
        <authorList>
            <person name="Sun S."/>
            <person name="Zhou Y."/>
            <person name="Chen J."/>
            <person name="Shi J."/>
            <person name="Zhao H."/>
            <person name="Zhao H."/>
            <person name="Song W."/>
            <person name="Zhang M."/>
            <person name="Cui Y."/>
            <person name="Dong X."/>
            <person name="Liu H."/>
            <person name="Ma X."/>
            <person name="Jiao Y."/>
            <person name="Wang B."/>
            <person name="Wei X."/>
            <person name="Stein J.C."/>
            <person name="Glaubitz J.C."/>
            <person name="Lu F."/>
            <person name="Yu G."/>
            <person name="Liang C."/>
            <person name="Fengler K."/>
            <person name="Li B."/>
            <person name="Rafalski A."/>
            <person name="Schnable P.S."/>
            <person name="Ware D.H."/>
            <person name="Buckler E.S."/>
            <person name="Lai J."/>
        </authorList>
    </citation>
    <scope>NUCLEOTIDE SEQUENCE [LARGE SCALE GENOMIC DNA]</scope>
    <source>
        <tissue evidence="3">Seedling</tissue>
    </source>
</reference>
<dbReference type="InterPro" id="IPR001810">
    <property type="entry name" value="F-box_dom"/>
</dbReference>